<protein>
    <submittedName>
        <fullName evidence="8">Uncharacterized protein</fullName>
    </submittedName>
</protein>
<evidence type="ECO:0000256" key="5">
    <source>
        <dbReference type="PROSITE-ProRule" id="PRU00076"/>
    </source>
</evidence>
<evidence type="ECO:0000313" key="9">
    <source>
        <dbReference type="Proteomes" id="UP001159427"/>
    </source>
</evidence>
<feature type="domain" description="Apple" evidence="7">
    <location>
        <begin position="37"/>
        <end position="116"/>
    </location>
</feature>
<feature type="domain" description="EGF-like" evidence="6">
    <location>
        <begin position="308"/>
        <end position="348"/>
    </location>
</feature>
<dbReference type="Pfam" id="PF12947">
    <property type="entry name" value="EGF_3"/>
    <property type="match status" value="2"/>
</dbReference>
<evidence type="ECO:0000259" key="6">
    <source>
        <dbReference type="PROSITE" id="PS50026"/>
    </source>
</evidence>
<gene>
    <name evidence="8" type="ORF">PEVE_00016021</name>
</gene>
<sequence>MHDIFFSSVKMTASYTISIAFLFMLIQTFTEKLCQQCINGGSEESIFGWKLQNHVYNTLKANFGYECVLICRQDSRCQSFNWVISLNMCEFSDRTKEARPEDFVPDPDRYYYRRDMNRVPLGSTPELPAETCKEIKASEGEAKSKKYWLSTIKPGIPLLAYCDMKTEEIFSRLQAIENSGQYLLLRTDILQKTVVSAPDSRFVYVVNILFITRDKVLIKILFFYSDIDECTASSPVCDVNAQCSNTRGSYSCRCKLGFTGNGKTCKDIDECTASSPVCDVNAQCSNNGGSYSCRCKVGFSGNGKTCKDINECTTNSHSCDVNAVCQNTAGSHTCSCKAGYTGDGKTCYDVNECSSNAHSCDVNAVCTNTQGSYSCACKPKYTGNGTTCVGKNVLYTLYI</sequence>
<dbReference type="SMART" id="SM00181">
    <property type="entry name" value="EGF"/>
    <property type="match status" value="4"/>
</dbReference>
<evidence type="ECO:0000313" key="8">
    <source>
        <dbReference type="EMBL" id="CAH3185301.1"/>
    </source>
</evidence>
<feature type="domain" description="EGF-like" evidence="6">
    <location>
        <begin position="267"/>
        <end position="307"/>
    </location>
</feature>
<keyword evidence="3" id="KW-0677">Repeat</keyword>
<dbReference type="Gene3D" id="2.10.25.10">
    <property type="entry name" value="Laminin"/>
    <property type="match status" value="4"/>
</dbReference>
<dbReference type="PROSITE" id="PS01187">
    <property type="entry name" value="EGF_CA"/>
    <property type="match status" value="2"/>
</dbReference>
<evidence type="ECO:0000256" key="3">
    <source>
        <dbReference type="ARBA" id="ARBA00022737"/>
    </source>
</evidence>
<reference evidence="8 9" key="1">
    <citation type="submission" date="2022-05" db="EMBL/GenBank/DDBJ databases">
        <authorList>
            <consortium name="Genoscope - CEA"/>
            <person name="William W."/>
        </authorList>
    </citation>
    <scope>NUCLEOTIDE SEQUENCE [LARGE SCALE GENOMIC DNA]</scope>
</reference>
<dbReference type="InterPro" id="IPR000152">
    <property type="entry name" value="EGF-type_Asp/Asn_hydroxyl_site"/>
</dbReference>
<dbReference type="SUPFAM" id="SSF57196">
    <property type="entry name" value="EGF/Laminin"/>
    <property type="match status" value="1"/>
</dbReference>
<dbReference type="EMBL" id="CALNXI010002248">
    <property type="protein sequence ID" value="CAH3185301.1"/>
    <property type="molecule type" value="Genomic_DNA"/>
</dbReference>
<dbReference type="InterPro" id="IPR001881">
    <property type="entry name" value="EGF-like_Ca-bd_dom"/>
</dbReference>
<evidence type="ECO:0000256" key="4">
    <source>
        <dbReference type="ARBA" id="ARBA00023157"/>
    </source>
</evidence>
<dbReference type="PANTHER" id="PTHR24050">
    <property type="entry name" value="PA14 DOMAIN-CONTAINING PROTEIN"/>
    <property type="match status" value="1"/>
</dbReference>
<dbReference type="SUPFAM" id="SSF57184">
    <property type="entry name" value="Growth factor receptor domain"/>
    <property type="match status" value="1"/>
</dbReference>
<dbReference type="PROSITE" id="PS00010">
    <property type="entry name" value="ASX_HYDROXYL"/>
    <property type="match status" value="3"/>
</dbReference>
<feature type="domain" description="EGF-like" evidence="6">
    <location>
        <begin position="349"/>
        <end position="389"/>
    </location>
</feature>
<accession>A0ABN8S3L9</accession>
<dbReference type="InterPro" id="IPR049883">
    <property type="entry name" value="NOTCH1_EGF-like"/>
</dbReference>
<evidence type="ECO:0000256" key="2">
    <source>
        <dbReference type="ARBA" id="ARBA00022729"/>
    </source>
</evidence>
<keyword evidence="9" id="KW-1185">Reference proteome</keyword>
<dbReference type="InterPro" id="IPR009030">
    <property type="entry name" value="Growth_fac_rcpt_cys_sf"/>
</dbReference>
<feature type="domain" description="EGF-like" evidence="6">
    <location>
        <begin position="226"/>
        <end position="266"/>
    </location>
</feature>
<proteinExistence type="predicted"/>
<dbReference type="Proteomes" id="UP001159427">
    <property type="component" value="Unassembled WGS sequence"/>
</dbReference>
<comment type="caution">
    <text evidence="5">Lacks conserved residue(s) required for the propagation of feature annotation.</text>
</comment>
<evidence type="ECO:0000256" key="1">
    <source>
        <dbReference type="ARBA" id="ARBA00022536"/>
    </source>
</evidence>
<keyword evidence="2" id="KW-0732">Signal</keyword>
<dbReference type="PROSITE" id="PS50026">
    <property type="entry name" value="EGF_3"/>
    <property type="match status" value="4"/>
</dbReference>
<dbReference type="PROSITE" id="PS01186">
    <property type="entry name" value="EGF_2"/>
    <property type="match status" value="3"/>
</dbReference>
<evidence type="ECO:0000259" key="7">
    <source>
        <dbReference type="PROSITE" id="PS50948"/>
    </source>
</evidence>
<dbReference type="InterPro" id="IPR000742">
    <property type="entry name" value="EGF"/>
</dbReference>
<feature type="non-terminal residue" evidence="8">
    <location>
        <position position="399"/>
    </location>
</feature>
<dbReference type="InterPro" id="IPR018097">
    <property type="entry name" value="EGF_Ca-bd_CS"/>
</dbReference>
<keyword evidence="4" id="KW-1015">Disulfide bond</keyword>
<dbReference type="PANTHER" id="PTHR24050:SF28">
    <property type="entry name" value="UROMODULIN-LIKE"/>
    <property type="match status" value="1"/>
</dbReference>
<comment type="caution">
    <text evidence="8">The sequence shown here is derived from an EMBL/GenBank/DDBJ whole genome shotgun (WGS) entry which is preliminary data.</text>
</comment>
<dbReference type="InterPro" id="IPR024731">
    <property type="entry name" value="NELL2-like_EGF"/>
</dbReference>
<name>A0ABN8S3L9_9CNID</name>
<dbReference type="InterPro" id="IPR052235">
    <property type="entry name" value="Nephronectin_domain"/>
</dbReference>
<dbReference type="PROSITE" id="PS50948">
    <property type="entry name" value="PAN"/>
    <property type="match status" value="1"/>
</dbReference>
<dbReference type="SMART" id="SM00179">
    <property type="entry name" value="EGF_CA"/>
    <property type="match status" value="4"/>
</dbReference>
<organism evidence="8 9">
    <name type="scientific">Porites evermanni</name>
    <dbReference type="NCBI Taxonomy" id="104178"/>
    <lineage>
        <taxon>Eukaryota</taxon>
        <taxon>Metazoa</taxon>
        <taxon>Cnidaria</taxon>
        <taxon>Anthozoa</taxon>
        <taxon>Hexacorallia</taxon>
        <taxon>Scleractinia</taxon>
        <taxon>Fungiina</taxon>
        <taxon>Poritidae</taxon>
        <taxon>Porites</taxon>
    </lineage>
</organism>
<dbReference type="CDD" id="cd00054">
    <property type="entry name" value="EGF_CA"/>
    <property type="match status" value="4"/>
</dbReference>
<dbReference type="Pfam" id="PF07645">
    <property type="entry name" value="EGF_CA"/>
    <property type="match status" value="2"/>
</dbReference>
<dbReference type="InterPro" id="IPR003609">
    <property type="entry name" value="Pan_app"/>
</dbReference>
<keyword evidence="1 5" id="KW-0245">EGF-like domain</keyword>